<feature type="region of interest" description="Disordered" evidence="1">
    <location>
        <begin position="596"/>
        <end position="622"/>
    </location>
</feature>
<dbReference type="Pfam" id="PF13196">
    <property type="entry name" value="DUF4012"/>
    <property type="match status" value="1"/>
</dbReference>
<evidence type="ECO:0000313" key="4">
    <source>
        <dbReference type="Proteomes" id="UP001139354"/>
    </source>
</evidence>
<dbReference type="RefSeq" id="WP_229386037.1">
    <property type="nucleotide sequence ID" value="NZ_JAGTTN010000009.1"/>
</dbReference>
<protein>
    <submittedName>
        <fullName evidence="3">DUF4012 domain-containing protein</fullName>
    </submittedName>
</protein>
<keyword evidence="2" id="KW-0472">Membrane</keyword>
<evidence type="ECO:0000256" key="1">
    <source>
        <dbReference type="SAM" id="MobiDB-lite"/>
    </source>
</evidence>
<dbReference type="EMBL" id="JAGTTN010000009">
    <property type="protein sequence ID" value="MCC2034035.1"/>
    <property type="molecule type" value="Genomic_DNA"/>
</dbReference>
<gene>
    <name evidence="3" type="ORF">KEC57_17745</name>
</gene>
<dbReference type="InterPro" id="IPR025101">
    <property type="entry name" value="DUF4012"/>
</dbReference>
<sequence length="622" mass="63878">MSTSATSPTAKSVGRVFAWVLAAVLILLVAAAAWVGVRAVLAYGHLRDAQTAASALSASLADPAAVATGIPALTDDTAAAHALTDDPVWNAVEVLPWIGPQMSAVATVAAAVDEVAQSALTPLAEAAAALPPDATRVQDGRIDVTVFTAVQDAASTGAAAIGRAANSVGAIDIPPLVGPVRTAVEEVGTLLDETEATASALARTSRLLPAMLGADGPRDYLVLFQNNAEWRSLGGIPGAMALVHADQGGISLVAQGEASEFPRYDEPVLALDPEVEAIFGTHPGRWMHNVTQSPDFALSGALAREMWVRERGGSLDGVIAIDPVALSYLLAATGPVTLDTGEVLTAENAVPLLLNEVYIRYPDYHDQDAFFASAAVGIFDALSRGGANPTALLDAFARAGDESRLLLWSAHEDEQALLAETTLAGGLPESDAEESRFGLYLNDGTGSKMDYYVRSDVSVVWDDCTSDASGAVSGTATLTATLTNEAPGDGSLPTYITGGGSYGVTPGVARTVGYAYLPTGFELLDATITGDTGFGGGYHEGRRVLRFSSDLAPGESSTVTVTARSVQPGASTVAVRATPTITSAGEIVSQCEVAYDQGDRSGDSAANDSERDLAAPKASFTG</sequence>
<proteinExistence type="predicted"/>
<keyword evidence="2" id="KW-1133">Transmembrane helix</keyword>
<organism evidence="3 4">
    <name type="scientific">Microbacterium allomyrinae</name>
    <dbReference type="NCBI Taxonomy" id="2830666"/>
    <lineage>
        <taxon>Bacteria</taxon>
        <taxon>Bacillati</taxon>
        <taxon>Actinomycetota</taxon>
        <taxon>Actinomycetes</taxon>
        <taxon>Micrococcales</taxon>
        <taxon>Microbacteriaceae</taxon>
        <taxon>Microbacterium</taxon>
    </lineage>
</organism>
<keyword evidence="2" id="KW-0812">Transmembrane</keyword>
<keyword evidence="4" id="KW-1185">Reference proteome</keyword>
<reference evidence="3" key="1">
    <citation type="submission" date="2021-04" db="EMBL/GenBank/DDBJ databases">
        <title>Microbacterium tenobrionis sp. nov. and Microbacterium allomyrinae sp. nov., isolated from larvae of Tenobrio molitor and Allomyrina dichotoma, respectively.</title>
        <authorList>
            <person name="Lee S.D."/>
        </authorList>
    </citation>
    <scope>NUCLEOTIDE SEQUENCE</scope>
    <source>
        <strain evidence="3">BWT-G7</strain>
    </source>
</reference>
<feature type="compositionally biased region" description="Basic and acidic residues" evidence="1">
    <location>
        <begin position="597"/>
        <end position="614"/>
    </location>
</feature>
<accession>A0A9X1S5L5</accession>
<feature type="transmembrane region" description="Helical" evidence="2">
    <location>
        <begin position="16"/>
        <end position="37"/>
    </location>
</feature>
<evidence type="ECO:0000313" key="3">
    <source>
        <dbReference type="EMBL" id="MCC2034035.1"/>
    </source>
</evidence>
<name>A0A9X1S5L5_9MICO</name>
<dbReference type="Proteomes" id="UP001139354">
    <property type="component" value="Unassembled WGS sequence"/>
</dbReference>
<dbReference type="AlphaFoldDB" id="A0A9X1S5L5"/>
<evidence type="ECO:0000256" key="2">
    <source>
        <dbReference type="SAM" id="Phobius"/>
    </source>
</evidence>
<comment type="caution">
    <text evidence="3">The sequence shown here is derived from an EMBL/GenBank/DDBJ whole genome shotgun (WGS) entry which is preliminary data.</text>
</comment>